<feature type="domain" description="DUF6968" evidence="1">
    <location>
        <begin position="12"/>
        <end position="105"/>
    </location>
</feature>
<dbReference type="InterPro" id="IPR054241">
    <property type="entry name" value="DUF6968"/>
</dbReference>
<dbReference type="Proteomes" id="UP000012313">
    <property type="component" value="Unassembled WGS sequence"/>
</dbReference>
<protein>
    <recommendedName>
        <fullName evidence="1">DUF6968 domain-containing protein</fullName>
    </recommendedName>
</protein>
<dbReference type="Pfam" id="PF22302">
    <property type="entry name" value="DUF6968"/>
    <property type="match status" value="1"/>
</dbReference>
<reference evidence="2" key="1">
    <citation type="submission" date="2013-03" db="EMBL/GenBank/DDBJ databases">
        <authorList>
            <person name="Harkins D.M."/>
            <person name="Durkin A.S."/>
            <person name="Brinkac L.M."/>
            <person name="Haft D.H."/>
            <person name="Selengut J.D."/>
            <person name="Sanka R."/>
            <person name="DePew J."/>
            <person name="Purushe J."/>
            <person name="Hartskeerl R.A."/>
            <person name="Ahmed A."/>
            <person name="van der Linden H."/>
            <person name="Goris M.G.A."/>
            <person name="Vinetz J.M."/>
            <person name="Sutton G.G."/>
            <person name="Nierman W.C."/>
            <person name="Fouts D.E."/>
        </authorList>
    </citation>
    <scope>NUCLEOTIDE SEQUENCE [LARGE SCALE GENOMIC DNA]</scope>
    <source>
        <strain evidence="2">ICFT</strain>
    </source>
</reference>
<keyword evidence="3" id="KW-1185">Reference proteome</keyword>
<evidence type="ECO:0000259" key="1">
    <source>
        <dbReference type="Pfam" id="PF22302"/>
    </source>
</evidence>
<evidence type="ECO:0000313" key="2">
    <source>
        <dbReference type="EMBL" id="EMY78220.1"/>
    </source>
</evidence>
<dbReference type="AlphaFoldDB" id="N1WGX0"/>
<evidence type="ECO:0000313" key="3">
    <source>
        <dbReference type="Proteomes" id="UP000012313"/>
    </source>
</evidence>
<dbReference type="RefSeq" id="WP_003000472.1">
    <property type="nucleotide sequence ID" value="NZ_AOHC02000025.1"/>
</dbReference>
<sequence>MKDSYQLGAVIAERELLIEIGNQKHEVRIKIGKPEIHPEPDIGWYCPLQILGIGPEKVHASLGFDSLDSIQMGLKMIGGLLVLYLQKLYPTDLTWLNSEYLGFPVIETPENIAKVETDLDSKNIKFKFNGNTKR</sequence>
<gene>
    <name evidence="2" type="ORF">LEP1GSC060_1370</name>
</gene>
<accession>N1WGX0</accession>
<dbReference type="EMBL" id="AOHC02000025">
    <property type="protein sequence ID" value="EMY78220.1"/>
    <property type="molecule type" value="Genomic_DNA"/>
</dbReference>
<organism evidence="2 3">
    <name type="scientific">Leptospira weilii serovar Ranarum str. ICFT</name>
    <dbReference type="NCBI Taxonomy" id="1218598"/>
    <lineage>
        <taxon>Bacteria</taxon>
        <taxon>Pseudomonadati</taxon>
        <taxon>Spirochaetota</taxon>
        <taxon>Spirochaetia</taxon>
        <taxon>Leptospirales</taxon>
        <taxon>Leptospiraceae</taxon>
        <taxon>Leptospira</taxon>
    </lineage>
</organism>
<proteinExistence type="predicted"/>
<comment type="caution">
    <text evidence="2">The sequence shown here is derived from an EMBL/GenBank/DDBJ whole genome shotgun (WGS) entry which is preliminary data.</text>
</comment>
<name>N1WGX0_9LEPT</name>